<gene>
    <name evidence="2" type="ORF">K491DRAFT_423917</name>
</gene>
<reference evidence="2" key="1">
    <citation type="journal article" date="2020" name="Stud. Mycol.">
        <title>101 Dothideomycetes genomes: a test case for predicting lifestyles and emergence of pathogens.</title>
        <authorList>
            <person name="Haridas S."/>
            <person name="Albert R."/>
            <person name="Binder M."/>
            <person name="Bloem J."/>
            <person name="Labutti K."/>
            <person name="Salamov A."/>
            <person name="Andreopoulos B."/>
            <person name="Baker S."/>
            <person name="Barry K."/>
            <person name="Bills G."/>
            <person name="Bluhm B."/>
            <person name="Cannon C."/>
            <person name="Castanera R."/>
            <person name="Culley D."/>
            <person name="Daum C."/>
            <person name="Ezra D."/>
            <person name="Gonzalez J."/>
            <person name="Henrissat B."/>
            <person name="Kuo A."/>
            <person name="Liang C."/>
            <person name="Lipzen A."/>
            <person name="Lutzoni F."/>
            <person name="Magnuson J."/>
            <person name="Mondo S."/>
            <person name="Nolan M."/>
            <person name="Ohm R."/>
            <person name="Pangilinan J."/>
            <person name="Park H.-J."/>
            <person name="Ramirez L."/>
            <person name="Alfaro M."/>
            <person name="Sun H."/>
            <person name="Tritt A."/>
            <person name="Yoshinaga Y."/>
            <person name="Zwiers L.-H."/>
            <person name="Turgeon B."/>
            <person name="Goodwin S."/>
            <person name="Spatafora J."/>
            <person name="Crous P."/>
            <person name="Grigoriev I."/>
        </authorList>
    </citation>
    <scope>NUCLEOTIDE SEQUENCE</scope>
    <source>
        <strain evidence="2">CBS 122681</strain>
    </source>
</reference>
<dbReference type="EMBL" id="MU004347">
    <property type="protein sequence ID" value="KAF2655607.1"/>
    <property type="molecule type" value="Genomic_DNA"/>
</dbReference>
<proteinExistence type="predicted"/>
<evidence type="ECO:0000256" key="1">
    <source>
        <dbReference type="SAM" id="MobiDB-lite"/>
    </source>
</evidence>
<name>A0A6A6T8I0_9PLEO</name>
<keyword evidence="3" id="KW-1185">Reference proteome</keyword>
<organism evidence="2 3">
    <name type="scientific">Lophiostoma macrostomum CBS 122681</name>
    <dbReference type="NCBI Taxonomy" id="1314788"/>
    <lineage>
        <taxon>Eukaryota</taxon>
        <taxon>Fungi</taxon>
        <taxon>Dikarya</taxon>
        <taxon>Ascomycota</taxon>
        <taxon>Pezizomycotina</taxon>
        <taxon>Dothideomycetes</taxon>
        <taxon>Pleosporomycetidae</taxon>
        <taxon>Pleosporales</taxon>
        <taxon>Lophiostomataceae</taxon>
        <taxon>Lophiostoma</taxon>
    </lineage>
</organism>
<sequence>MPFLVHTSYRTLPYFTDSRHIADDFISWGYRVDETHDVEASSQPTEYDNSNLPLHKISTSETQTHMYGRPSSDPRSRRLLDTATHNPDFALHSV</sequence>
<accession>A0A6A6T8I0</accession>
<feature type="compositionally biased region" description="Polar residues" evidence="1">
    <location>
        <begin position="40"/>
        <end position="65"/>
    </location>
</feature>
<evidence type="ECO:0000313" key="3">
    <source>
        <dbReference type="Proteomes" id="UP000799324"/>
    </source>
</evidence>
<feature type="region of interest" description="Disordered" evidence="1">
    <location>
        <begin position="38"/>
        <end position="94"/>
    </location>
</feature>
<dbReference type="OrthoDB" id="3774194at2759"/>
<protein>
    <submittedName>
        <fullName evidence="2">Uncharacterized protein</fullName>
    </submittedName>
</protein>
<evidence type="ECO:0000313" key="2">
    <source>
        <dbReference type="EMBL" id="KAF2655607.1"/>
    </source>
</evidence>
<dbReference type="AlphaFoldDB" id="A0A6A6T8I0"/>
<dbReference type="Proteomes" id="UP000799324">
    <property type="component" value="Unassembled WGS sequence"/>
</dbReference>